<keyword evidence="3" id="KW-0812">Transmembrane</keyword>
<evidence type="ECO:0000313" key="6">
    <source>
        <dbReference type="Proteomes" id="UP000005223"/>
    </source>
</evidence>
<dbReference type="GeneID" id="25392391"/>
<dbReference type="InParanoid" id="O26436"/>
<keyword evidence="3" id="KW-0472">Membrane</keyword>
<gene>
    <name evidence="5" type="ordered locus">MTH_336</name>
</gene>
<dbReference type="RefSeq" id="WP_010875975.1">
    <property type="nucleotide sequence ID" value="NC_000916.1"/>
</dbReference>
<dbReference type="Gene3D" id="3.40.630.30">
    <property type="match status" value="1"/>
</dbReference>
<evidence type="ECO:0000313" key="5">
    <source>
        <dbReference type="EMBL" id="AAB84842.1"/>
    </source>
</evidence>
<protein>
    <submittedName>
        <fullName evidence="5">Conserved protein</fullName>
    </submittedName>
</protein>
<dbReference type="Pfam" id="PF00583">
    <property type="entry name" value="Acetyltransf_1"/>
    <property type="match status" value="1"/>
</dbReference>
<reference evidence="5 6" key="1">
    <citation type="journal article" date="1997" name="J. Bacteriol.">
        <title>Complete genome sequence of Methanobacterium thermoautotrophicum deltaH: functional analysis and comparative genomics.</title>
        <authorList>
            <person name="Smith D.R."/>
            <person name="Doucette-Stamm L.A."/>
            <person name="Deloughery C."/>
            <person name="Lee H.-M."/>
            <person name="Dubois J."/>
            <person name="Aldredge T."/>
            <person name="Bashirzadeh R."/>
            <person name="Blakely D."/>
            <person name="Cook R."/>
            <person name="Gilbert K."/>
            <person name="Harrison D."/>
            <person name="Hoang L."/>
            <person name="Keagle P."/>
            <person name="Lumm W."/>
            <person name="Pothier B."/>
            <person name="Qiu D."/>
            <person name="Spadafora R."/>
            <person name="Vicare R."/>
            <person name="Wang Y."/>
            <person name="Wierzbowski J."/>
            <person name="Gibson R."/>
            <person name="Jiwani N."/>
            <person name="Caruso A."/>
            <person name="Bush D."/>
            <person name="Safer H."/>
            <person name="Patwell D."/>
            <person name="Prabhakar S."/>
            <person name="McDougall S."/>
            <person name="Shimer G."/>
            <person name="Goyal A."/>
            <person name="Pietrovski S."/>
            <person name="Church G.M."/>
            <person name="Daniels C.J."/>
            <person name="Mao J.-i."/>
            <person name="Rice P."/>
            <person name="Nolling J."/>
            <person name="Reeve J.N."/>
        </authorList>
    </citation>
    <scope>NUCLEOTIDE SEQUENCE [LARGE SCALE GENOMIC DNA]</scope>
    <source>
        <strain evidence="6">ATCC 29096 / DSM 1053 / JCM 10044 / NBRC 100330 / Delta H</strain>
    </source>
</reference>
<dbReference type="KEGG" id="mth:MTH_336"/>
<keyword evidence="6" id="KW-1185">Reference proteome</keyword>
<dbReference type="Proteomes" id="UP000005223">
    <property type="component" value="Chromosome"/>
</dbReference>
<dbReference type="EnsemblBacteria" id="AAB84842">
    <property type="protein sequence ID" value="AAB84842"/>
    <property type="gene ID" value="MTH_336"/>
</dbReference>
<dbReference type="InterPro" id="IPR016181">
    <property type="entry name" value="Acyl_CoA_acyltransferase"/>
</dbReference>
<name>O26436_METTH</name>
<feature type="domain" description="N-acetyltransferase" evidence="4">
    <location>
        <begin position="9"/>
        <end position="173"/>
    </location>
</feature>
<dbReference type="EMBL" id="AE000666">
    <property type="protein sequence ID" value="AAB84842.1"/>
    <property type="molecule type" value="Genomic_DNA"/>
</dbReference>
<dbReference type="STRING" id="187420.MTH_336"/>
<dbReference type="InterPro" id="IPR050680">
    <property type="entry name" value="YpeA/RimI_acetyltransf"/>
</dbReference>
<proteinExistence type="predicted"/>
<dbReference type="AlphaFoldDB" id="O26436"/>
<evidence type="ECO:0000256" key="2">
    <source>
        <dbReference type="ARBA" id="ARBA00023315"/>
    </source>
</evidence>
<sequence>MQIRMVKMSDVWSLTNFYMSLKENERILFHPFPFRYPLVFLIILYFAFSNFLYEYLDLINNKLSVISLVAEHEGSIQGFVFISNIKERKVAKNFGIVVGRRWRGRGIGRNLADAMIDICKKEGINEIHLTVMAKNKSAISLYKKLGFEVTEYHEKRERWGGKFYPDYSMVFWG</sequence>
<dbReference type="SUPFAM" id="SSF55729">
    <property type="entry name" value="Acyl-CoA N-acyltransferases (Nat)"/>
    <property type="match status" value="1"/>
</dbReference>
<evidence type="ECO:0000256" key="3">
    <source>
        <dbReference type="SAM" id="Phobius"/>
    </source>
</evidence>
<dbReference type="PROSITE" id="PS51186">
    <property type="entry name" value="GNAT"/>
    <property type="match status" value="1"/>
</dbReference>
<feature type="transmembrane region" description="Helical" evidence="3">
    <location>
        <begin position="34"/>
        <end position="53"/>
    </location>
</feature>
<keyword evidence="3" id="KW-1133">Transmembrane helix</keyword>
<dbReference type="PaxDb" id="187420-MTH_336"/>
<dbReference type="HOGENOM" id="CLU_1544230_0_0_2"/>
<dbReference type="GO" id="GO:0016747">
    <property type="term" value="F:acyltransferase activity, transferring groups other than amino-acyl groups"/>
    <property type="evidence" value="ECO:0007669"/>
    <property type="project" value="InterPro"/>
</dbReference>
<evidence type="ECO:0000259" key="4">
    <source>
        <dbReference type="PROSITE" id="PS51186"/>
    </source>
</evidence>
<evidence type="ECO:0000256" key="1">
    <source>
        <dbReference type="ARBA" id="ARBA00022679"/>
    </source>
</evidence>
<dbReference type="InterPro" id="IPR000182">
    <property type="entry name" value="GNAT_dom"/>
</dbReference>
<dbReference type="PANTHER" id="PTHR43420">
    <property type="entry name" value="ACETYLTRANSFERASE"/>
    <property type="match status" value="1"/>
</dbReference>
<organism evidence="5 6">
    <name type="scientific">Methanothermobacter thermautotrophicus (strain ATCC 29096 / DSM 1053 / JCM 10044 / NBRC 100330 / Delta H)</name>
    <name type="common">Methanobacterium thermoautotrophicum</name>
    <dbReference type="NCBI Taxonomy" id="187420"/>
    <lineage>
        <taxon>Archaea</taxon>
        <taxon>Methanobacteriati</taxon>
        <taxon>Methanobacteriota</taxon>
        <taxon>Methanomada group</taxon>
        <taxon>Methanobacteria</taxon>
        <taxon>Methanobacteriales</taxon>
        <taxon>Methanobacteriaceae</taxon>
        <taxon>Methanothermobacter</taxon>
    </lineage>
</organism>
<keyword evidence="2" id="KW-0012">Acyltransferase</keyword>
<keyword evidence="1" id="KW-0808">Transferase</keyword>
<accession>O26436</accession>
<dbReference type="PIR" id="B69143">
    <property type="entry name" value="B69143"/>
</dbReference>